<dbReference type="InterPro" id="IPR036249">
    <property type="entry name" value="Thioredoxin-like_sf"/>
</dbReference>
<dbReference type="OrthoDB" id="9762614at2"/>
<dbReference type="HOGENOM" id="CLU_014051_4_1_10"/>
<dbReference type="EMBL" id="CP001101">
    <property type="protein sequence ID" value="ACE04011.1"/>
    <property type="molecule type" value="Genomic_DNA"/>
</dbReference>
<dbReference type="AlphaFoldDB" id="B3EQH8"/>
<dbReference type="SUPFAM" id="SSF48208">
    <property type="entry name" value="Six-hairpin glycosidases"/>
    <property type="match status" value="1"/>
</dbReference>
<dbReference type="PANTHER" id="PTHR42899:SF1">
    <property type="entry name" value="SPERMATOGENESIS-ASSOCIATED PROTEIN 20"/>
    <property type="match status" value="1"/>
</dbReference>
<feature type="domain" description="Spermatogenesis-associated protein 20-like TRX" evidence="1">
    <location>
        <begin position="9"/>
        <end position="169"/>
    </location>
</feature>
<dbReference type="InterPro" id="IPR024705">
    <property type="entry name" value="Ssp411"/>
</dbReference>
<evidence type="ECO:0000313" key="2">
    <source>
        <dbReference type="EMBL" id="ACE04011.1"/>
    </source>
</evidence>
<dbReference type="KEGG" id="cpb:Cphamn1_1072"/>
<dbReference type="InterPro" id="IPR008928">
    <property type="entry name" value="6-hairpin_glycosidase_sf"/>
</dbReference>
<dbReference type="CDD" id="cd02955">
    <property type="entry name" value="SSP411"/>
    <property type="match status" value="1"/>
</dbReference>
<dbReference type="SUPFAM" id="SSF52833">
    <property type="entry name" value="Thioredoxin-like"/>
    <property type="match status" value="1"/>
</dbReference>
<dbReference type="Gene3D" id="3.40.30.10">
    <property type="entry name" value="Glutaredoxin"/>
    <property type="match status" value="1"/>
</dbReference>
<dbReference type="PIRSF" id="PIRSF006402">
    <property type="entry name" value="UCP006402_thioredoxin"/>
    <property type="match status" value="1"/>
</dbReference>
<name>B3EQH8_CHLPB</name>
<accession>B3EQH8</accession>
<sequence>MPQEKRRPNLLAEETSPYLLQHAYNPAAWYPWGEEAFEKARNEDKPVFLSVGYSTCHWCHVMERESFENDRIAELLNRAFVPVKVDREERPDIDRLYMTYVQATTGSGGWPMSVWLTPDLKPFFGGSYFPPEDRYGKPGFHSLLLSIERAWKEDRNRFLSAAEGMTEQLEALSLQKPETVPLDEQVFHHAAKTFAGMFDKEDGGFGNAPKFPQPSILEFLLAYSYFTGNQEAKEMVLLSLRKMASGGIHDHLGIKNLGGGGFARYSTDVRWHVPHFEKMLYDNAQLAVVATEAYQITGENLYANLADDILNYVLCDMTDNKGGFYSAEDADSFPNSKSKAKKEGAFYTWSIQEITAKLDPLETDIFCFIYGVESDGNALDDPHLEFTGRNILFARNDIEAAAAQFSMPSEIIREITDDAREKLFHSRNDRPRPHLDDKILTSWNGLMISALSKASCVLRSQNYLDAALKAAEFILNNLYSTTDGRLLRRYRSGQAGIGGKADDYSFFIQGLLDLYEASSEHRYLSNAVKLMEKQIELFFDDKSGGFFNAASDDSSVPIRMKEDYDGAEPSPNSINTFSLYRLADMMDRDDFREIADKTIAYFSKSLKENGRQLPCLLKTAMLPFYGTRQVILTGERHNETMKNLENTLGEMYLPDMFIIHASGNNAENTDFLKKITLKSTGNAAYVCSNQTCNLPAYSAKELRKIFSAKNQK</sequence>
<dbReference type="Gene3D" id="1.50.10.10">
    <property type="match status" value="1"/>
</dbReference>
<dbReference type="InterPro" id="IPR012341">
    <property type="entry name" value="6hp_glycosidase-like_sf"/>
</dbReference>
<reference evidence="2" key="1">
    <citation type="submission" date="2008-06" db="EMBL/GenBank/DDBJ databases">
        <title>Complete sequence of Chlorobium phaeobacteroides BS1.</title>
        <authorList>
            <consortium name="US DOE Joint Genome Institute"/>
            <person name="Lucas S."/>
            <person name="Copeland A."/>
            <person name="Lapidus A."/>
            <person name="Glavina del Rio T."/>
            <person name="Dalin E."/>
            <person name="Tice H."/>
            <person name="Bruce D."/>
            <person name="Goodwin L."/>
            <person name="Pitluck S."/>
            <person name="Schmutz J."/>
            <person name="Larimer F."/>
            <person name="Land M."/>
            <person name="Hauser L."/>
            <person name="Kyrpides N."/>
            <person name="Ovchinnikova G."/>
            <person name="Li T."/>
            <person name="Liu Z."/>
            <person name="Zhao F."/>
            <person name="Overmann J."/>
            <person name="Bryant D.A."/>
            <person name="Richardson P."/>
        </authorList>
    </citation>
    <scope>NUCLEOTIDE SEQUENCE [LARGE SCALE GENOMIC DNA]</scope>
    <source>
        <strain evidence="2">BS1</strain>
    </source>
</reference>
<evidence type="ECO:0000259" key="1">
    <source>
        <dbReference type="Pfam" id="PF03190"/>
    </source>
</evidence>
<dbReference type="GO" id="GO:0005975">
    <property type="term" value="P:carbohydrate metabolic process"/>
    <property type="evidence" value="ECO:0007669"/>
    <property type="project" value="InterPro"/>
</dbReference>
<dbReference type="Gene3D" id="1.50.10.20">
    <property type="match status" value="1"/>
</dbReference>
<dbReference type="PANTHER" id="PTHR42899">
    <property type="entry name" value="SPERMATOGENESIS-ASSOCIATED PROTEIN 20"/>
    <property type="match status" value="1"/>
</dbReference>
<dbReference type="InterPro" id="IPR004879">
    <property type="entry name" value="Ssp411-like_TRX"/>
</dbReference>
<organism evidence="2">
    <name type="scientific">Chlorobium phaeobacteroides (strain BS1)</name>
    <dbReference type="NCBI Taxonomy" id="331678"/>
    <lineage>
        <taxon>Bacteria</taxon>
        <taxon>Pseudomonadati</taxon>
        <taxon>Chlorobiota</taxon>
        <taxon>Chlorobiia</taxon>
        <taxon>Chlorobiales</taxon>
        <taxon>Chlorobiaceae</taxon>
        <taxon>Chlorobium/Pelodictyon group</taxon>
        <taxon>Chlorobium</taxon>
    </lineage>
</organism>
<gene>
    <name evidence="2" type="ordered locus">Cphamn1_1072</name>
</gene>
<dbReference type="eggNOG" id="COG1331">
    <property type="taxonomic scope" value="Bacteria"/>
</dbReference>
<protein>
    <recommendedName>
        <fullName evidence="1">Spermatogenesis-associated protein 20-like TRX domain-containing protein</fullName>
    </recommendedName>
</protein>
<proteinExistence type="predicted"/>
<dbReference type="Pfam" id="PF03190">
    <property type="entry name" value="Thioredox_DsbH"/>
    <property type="match status" value="1"/>
</dbReference>
<dbReference type="STRING" id="331678.Cphamn1_1072"/>